<proteinExistence type="predicted"/>
<dbReference type="AlphaFoldDB" id="A0A5J9VBM6"/>
<keyword evidence="2" id="KW-1185">Reference proteome</keyword>
<evidence type="ECO:0000313" key="1">
    <source>
        <dbReference type="EMBL" id="TVU32220.1"/>
    </source>
</evidence>
<sequence length="99" mass="10771">MRTSFSARSVSQPILHLDFAALLPHSSCIHPDRLARPGRHDRTAEMFTSNPPKSSALRLPARTTAAAYYHPASVSTYSKSWLVSLALHISAKHPPAPAS</sequence>
<feature type="non-terminal residue" evidence="1">
    <location>
        <position position="1"/>
    </location>
</feature>
<accession>A0A5J9VBM6</accession>
<evidence type="ECO:0000313" key="2">
    <source>
        <dbReference type="Proteomes" id="UP000324897"/>
    </source>
</evidence>
<dbReference type="Proteomes" id="UP000324897">
    <property type="component" value="Chromosome 1"/>
</dbReference>
<organism evidence="1 2">
    <name type="scientific">Eragrostis curvula</name>
    <name type="common">weeping love grass</name>
    <dbReference type="NCBI Taxonomy" id="38414"/>
    <lineage>
        <taxon>Eukaryota</taxon>
        <taxon>Viridiplantae</taxon>
        <taxon>Streptophyta</taxon>
        <taxon>Embryophyta</taxon>
        <taxon>Tracheophyta</taxon>
        <taxon>Spermatophyta</taxon>
        <taxon>Magnoliopsida</taxon>
        <taxon>Liliopsida</taxon>
        <taxon>Poales</taxon>
        <taxon>Poaceae</taxon>
        <taxon>PACMAD clade</taxon>
        <taxon>Chloridoideae</taxon>
        <taxon>Eragrostideae</taxon>
        <taxon>Eragrostidinae</taxon>
        <taxon>Eragrostis</taxon>
    </lineage>
</organism>
<dbReference type="Gramene" id="TVU32220">
    <property type="protein sequence ID" value="TVU32220"/>
    <property type="gene ID" value="EJB05_23942"/>
</dbReference>
<name>A0A5J9VBM6_9POAL</name>
<gene>
    <name evidence="1" type="ORF">EJB05_23942</name>
</gene>
<reference evidence="1 2" key="1">
    <citation type="journal article" date="2019" name="Sci. Rep.">
        <title>A high-quality genome of Eragrostis curvula grass provides insights into Poaceae evolution and supports new strategies to enhance forage quality.</title>
        <authorList>
            <person name="Carballo J."/>
            <person name="Santos B.A.C.M."/>
            <person name="Zappacosta D."/>
            <person name="Garbus I."/>
            <person name="Selva J.P."/>
            <person name="Gallo C.A."/>
            <person name="Diaz A."/>
            <person name="Albertini E."/>
            <person name="Caccamo M."/>
            <person name="Echenique V."/>
        </authorList>
    </citation>
    <scope>NUCLEOTIDE SEQUENCE [LARGE SCALE GENOMIC DNA]</scope>
    <source>
        <strain evidence="2">cv. Victoria</strain>
        <tissue evidence="1">Leaf</tissue>
    </source>
</reference>
<protein>
    <submittedName>
        <fullName evidence="1">Uncharacterized protein</fullName>
    </submittedName>
</protein>
<comment type="caution">
    <text evidence="1">The sequence shown here is derived from an EMBL/GenBank/DDBJ whole genome shotgun (WGS) entry which is preliminary data.</text>
</comment>
<dbReference type="EMBL" id="RWGY01000011">
    <property type="protein sequence ID" value="TVU32220.1"/>
    <property type="molecule type" value="Genomic_DNA"/>
</dbReference>